<proteinExistence type="inferred from homology"/>
<protein>
    <submittedName>
        <fullName evidence="7">Uncharacterized protein</fullName>
    </submittedName>
</protein>
<dbReference type="EMBL" id="KV454214">
    <property type="protein sequence ID" value="ODQ57262.1"/>
    <property type="molecule type" value="Genomic_DNA"/>
</dbReference>
<evidence type="ECO:0000256" key="6">
    <source>
        <dbReference type="SAM" id="Phobius"/>
    </source>
</evidence>
<dbReference type="GO" id="GO:0016020">
    <property type="term" value="C:membrane"/>
    <property type="evidence" value="ECO:0007669"/>
    <property type="project" value="UniProtKB-SubCell"/>
</dbReference>
<feature type="transmembrane region" description="Helical" evidence="6">
    <location>
        <begin position="69"/>
        <end position="89"/>
    </location>
</feature>
<dbReference type="PANTHER" id="PTHR31465:SF1">
    <property type="entry name" value="PROTEIN RTA1-RELATED"/>
    <property type="match status" value="1"/>
</dbReference>
<feature type="transmembrane region" description="Helical" evidence="6">
    <location>
        <begin position="109"/>
        <end position="127"/>
    </location>
</feature>
<sequence>MSNADENIKYYSMGEYVVIAGLAVQILFFGFFVIIEATYYFRLQRNIHASQYNSKIINEDIRYYPKRFINWKTILVSLFVSSIFILIRSIYRVVEFVQGNSGYVASHEWFLYFFDAVMMFLSGLLFVSQDVSNYFLKTVPLTKRLQELKEGESSYEMTNYE</sequence>
<dbReference type="Proteomes" id="UP000094112">
    <property type="component" value="Unassembled WGS sequence"/>
</dbReference>
<accession>A0A1E3NX79</accession>
<keyword evidence="3 6" id="KW-0812">Transmembrane</keyword>
<dbReference type="InterPro" id="IPR007568">
    <property type="entry name" value="RTA1"/>
</dbReference>
<dbReference type="AlphaFoldDB" id="A0A1E3NX79"/>
<dbReference type="Pfam" id="PF04479">
    <property type="entry name" value="RTA1"/>
    <property type="match status" value="1"/>
</dbReference>
<dbReference type="PANTHER" id="PTHR31465">
    <property type="entry name" value="PROTEIN RTA1-RELATED"/>
    <property type="match status" value="1"/>
</dbReference>
<dbReference type="OrthoDB" id="3358017at2759"/>
<name>A0A1E3NX79_WICAA</name>
<feature type="transmembrane region" description="Helical" evidence="6">
    <location>
        <begin position="16"/>
        <end position="41"/>
    </location>
</feature>
<comment type="similarity">
    <text evidence="2">Belongs to the lipid-translocating exporter (LTE) (TC 9.A.26.1) family.</text>
</comment>
<reference evidence="7 8" key="1">
    <citation type="journal article" date="2016" name="Proc. Natl. Acad. Sci. U.S.A.">
        <title>Comparative genomics of biotechnologically important yeasts.</title>
        <authorList>
            <person name="Riley R."/>
            <person name="Haridas S."/>
            <person name="Wolfe K.H."/>
            <person name="Lopes M.R."/>
            <person name="Hittinger C.T."/>
            <person name="Goeker M."/>
            <person name="Salamov A.A."/>
            <person name="Wisecaver J.H."/>
            <person name="Long T.M."/>
            <person name="Calvey C.H."/>
            <person name="Aerts A.L."/>
            <person name="Barry K.W."/>
            <person name="Choi C."/>
            <person name="Clum A."/>
            <person name="Coughlan A.Y."/>
            <person name="Deshpande S."/>
            <person name="Douglass A.P."/>
            <person name="Hanson S.J."/>
            <person name="Klenk H.-P."/>
            <person name="LaButti K.M."/>
            <person name="Lapidus A."/>
            <person name="Lindquist E.A."/>
            <person name="Lipzen A.M."/>
            <person name="Meier-Kolthoff J.P."/>
            <person name="Ohm R.A."/>
            <person name="Otillar R.P."/>
            <person name="Pangilinan J.L."/>
            <person name="Peng Y."/>
            <person name="Rokas A."/>
            <person name="Rosa C.A."/>
            <person name="Scheuner C."/>
            <person name="Sibirny A.A."/>
            <person name="Slot J.C."/>
            <person name="Stielow J.B."/>
            <person name="Sun H."/>
            <person name="Kurtzman C.P."/>
            <person name="Blackwell M."/>
            <person name="Grigoriev I.V."/>
            <person name="Jeffries T.W."/>
        </authorList>
    </citation>
    <scope>NUCLEOTIDE SEQUENCE [LARGE SCALE GENOMIC DNA]</scope>
    <source>
        <strain evidence="8">ATCC 58044 / CBS 1984 / NCYC 433 / NRRL Y-366-8</strain>
    </source>
</reference>
<gene>
    <name evidence="7" type="ORF">WICANDRAFT_97925</name>
</gene>
<evidence type="ECO:0000313" key="7">
    <source>
        <dbReference type="EMBL" id="ODQ57262.1"/>
    </source>
</evidence>
<comment type="subcellular location">
    <subcellularLocation>
        <location evidence="1">Membrane</location>
        <topology evidence="1">Multi-pass membrane protein</topology>
    </subcellularLocation>
</comment>
<evidence type="ECO:0000256" key="5">
    <source>
        <dbReference type="ARBA" id="ARBA00023136"/>
    </source>
</evidence>
<dbReference type="GeneID" id="30203862"/>
<dbReference type="RefSeq" id="XP_019036469.1">
    <property type="nucleotide sequence ID" value="XM_019186616.1"/>
</dbReference>
<keyword evidence="5 6" id="KW-0472">Membrane</keyword>
<evidence type="ECO:0000256" key="4">
    <source>
        <dbReference type="ARBA" id="ARBA00022989"/>
    </source>
</evidence>
<evidence type="ECO:0000256" key="2">
    <source>
        <dbReference type="ARBA" id="ARBA00009969"/>
    </source>
</evidence>
<evidence type="ECO:0000256" key="1">
    <source>
        <dbReference type="ARBA" id="ARBA00004141"/>
    </source>
</evidence>
<organism evidence="7 8">
    <name type="scientific">Wickerhamomyces anomalus (strain ATCC 58044 / CBS 1984 / NCYC 433 / NRRL Y-366-8)</name>
    <name type="common">Yeast</name>
    <name type="synonym">Hansenula anomala</name>
    <dbReference type="NCBI Taxonomy" id="683960"/>
    <lineage>
        <taxon>Eukaryota</taxon>
        <taxon>Fungi</taxon>
        <taxon>Dikarya</taxon>
        <taxon>Ascomycota</taxon>
        <taxon>Saccharomycotina</taxon>
        <taxon>Saccharomycetes</taxon>
        <taxon>Phaffomycetales</taxon>
        <taxon>Wickerhamomycetaceae</taxon>
        <taxon>Wickerhamomyces</taxon>
    </lineage>
</organism>
<evidence type="ECO:0000256" key="3">
    <source>
        <dbReference type="ARBA" id="ARBA00022692"/>
    </source>
</evidence>
<evidence type="ECO:0000313" key="8">
    <source>
        <dbReference type="Proteomes" id="UP000094112"/>
    </source>
</evidence>
<keyword evidence="4 6" id="KW-1133">Transmembrane helix</keyword>
<dbReference type="STRING" id="683960.A0A1E3NX79"/>
<keyword evidence="8" id="KW-1185">Reference proteome</keyword>